<evidence type="ECO:0000313" key="5">
    <source>
        <dbReference type="EMBL" id="MBW4660450.1"/>
    </source>
</evidence>
<keyword evidence="2" id="KW-0378">Hydrolase</keyword>
<evidence type="ECO:0000256" key="3">
    <source>
        <dbReference type="ARBA" id="ARBA00022825"/>
    </source>
</evidence>
<dbReference type="AlphaFoldDB" id="A0A951QER3"/>
<dbReference type="GO" id="GO:0016020">
    <property type="term" value="C:membrane"/>
    <property type="evidence" value="ECO:0007669"/>
    <property type="project" value="TreeGrafter"/>
</dbReference>
<dbReference type="Proteomes" id="UP000757435">
    <property type="component" value="Unassembled WGS sequence"/>
</dbReference>
<dbReference type="GO" id="GO:0016485">
    <property type="term" value="P:protein processing"/>
    <property type="evidence" value="ECO:0007669"/>
    <property type="project" value="TreeGrafter"/>
</dbReference>
<reference evidence="5" key="2">
    <citation type="journal article" date="2022" name="Microbiol. Resour. Announc.">
        <title>Metagenome Sequencing to Explore Phylogenomics of Terrestrial Cyanobacteria.</title>
        <authorList>
            <person name="Ward R.D."/>
            <person name="Stajich J.E."/>
            <person name="Johansen J.R."/>
            <person name="Huntemann M."/>
            <person name="Clum A."/>
            <person name="Foster B."/>
            <person name="Foster B."/>
            <person name="Roux S."/>
            <person name="Palaniappan K."/>
            <person name="Varghese N."/>
            <person name="Mukherjee S."/>
            <person name="Reddy T.B.K."/>
            <person name="Daum C."/>
            <person name="Copeland A."/>
            <person name="Chen I.A."/>
            <person name="Ivanova N.N."/>
            <person name="Kyrpides N.C."/>
            <person name="Shapiro N."/>
            <person name="Eloe-Fadrosh E.A."/>
            <person name="Pietrasiak N."/>
        </authorList>
    </citation>
    <scope>NUCLEOTIDE SEQUENCE</scope>
    <source>
        <strain evidence="5">UHER 2000/2452</strain>
    </source>
</reference>
<dbReference type="Pfam" id="PF01483">
    <property type="entry name" value="P_proprotein"/>
    <property type="match status" value="1"/>
</dbReference>
<comment type="caution">
    <text evidence="5">The sequence shown here is derived from an EMBL/GenBank/DDBJ whole genome shotgun (WGS) entry which is preliminary data.</text>
</comment>
<sequence>MTEGKTLGKTPEGRILWRGGEALALQKIGDRFTIQLSNFAVGLLSCLAQELATHSIAVKSLKLMPFVQLAELQVEASHLEVAMQIARSNSAIAFASHVYQMEKSSDALLYLTDQITLQFAEEVSADRMGKIAAAMGLQVLKLVPGVVKGFVFQVMPQAQANPLKLTERLLQDPELGLAVWLAEPNIVTAMRSFQRSGHLDERSARENLPIDLEAVWQITQGDRSTVIAIMDEATALSPAEFSNPAELGGGKIVAPFRLRQSLPHLSRLLTPAAKKKVVTKKSRLEIAPKCALMPIEMDGFLDDQSVEEMFEWAAQQGADIISCDWRAADYFPLSLRQRIAIARAATQGRQGKGCVIVFSTGTPAKDTLSEASWLNGFAVHPDVMAIATDIKPIVAEVAALMLSVNPDLTAEEVKQILQETAAAPALGTQSSSSKCGEWDALSALQMAQKQVRRSLVAQWIELQNSQPIEIPDAQVAQAQATQAQATQAQGAVSTIPVEGDRSAPDSVLEIEVSLSLEHSFASDLHIYLTAPNGETVLLQNRSLGRVGSLTKTYSLETTPLLRKLLYQSAKGKWQLQVSDRVPSDTGRLMSWTLRLGV</sequence>
<dbReference type="SUPFAM" id="SSF52743">
    <property type="entry name" value="Subtilisin-like"/>
    <property type="match status" value="1"/>
</dbReference>
<gene>
    <name evidence="5" type="ORF">KME15_17390</name>
</gene>
<dbReference type="EMBL" id="JAHHHD010000021">
    <property type="protein sequence ID" value="MBW4660450.1"/>
    <property type="molecule type" value="Genomic_DNA"/>
</dbReference>
<dbReference type="PANTHER" id="PTHR42884:SF14">
    <property type="entry name" value="NEUROENDOCRINE CONVERTASE 1"/>
    <property type="match status" value="1"/>
</dbReference>
<dbReference type="GO" id="GO:0004252">
    <property type="term" value="F:serine-type endopeptidase activity"/>
    <property type="evidence" value="ECO:0007669"/>
    <property type="project" value="InterPro"/>
</dbReference>
<dbReference type="Gene3D" id="3.40.50.200">
    <property type="entry name" value="Peptidase S8/S53 domain"/>
    <property type="match status" value="2"/>
</dbReference>
<feature type="domain" description="P/Homo B" evidence="4">
    <location>
        <begin position="462"/>
        <end position="597"/>
    </location>
</feature>
<dbReference type="Gene3D" id="2.60.120.260">
    <property type="entry name" value="Galactose-binding domain-like"/>
    <property type="match status" value="1"/>
</dbReference>
<dbReference type="SUPFAM" id="SSF49785">
    <property type="entry name" value="Galactose-binding domain-like"/>
    <property type="match status" value="1"/>
</dbReference>
<keyword evidence="3" id="KW-0720">Serine protease</keyword>
<name>A0A951QER3_9CYAN</name>
<dbReference type="InterPro" id="IPR036852">
    <property type="entry name" value="Peptidase_S8/S53_dom_sf"/>
</dbReference>
<dbReference type="PROSITE" id="PS51829">
    <property type="entry name" value="P_HOMO_B"/>
    <property type="match status" value="1"/>
</dbReference>
<evidence type="ECO:0000259" key="4">
    <source>
        <dbReference type="PROSITE" id="PS51829"/>
    </source>
</evidence>
<organism evidence="5 6">
    <name type="scientific">Drouetiella hepatica Uher 2000/2452</name>
    <dbReference type="NCBI Taxonomy" id="904376"/>
    <lineage>
        <taxon>Bacteria</taxon>
        <taxon>Bacillati</taxon>
        <taxon>Cyanobacteriota</taxon>
        <taxon>Cyanophyceae</taxon>
        <taxon>Oculatellales</taxon>
        <taxon>Oculatellaceae</taxon>
        <taxon>Drouetiella</taxon>
    </lineage>
</organism>
<proteinExistence type="predicted"/>
<evidence type="ECO:0000313" key="6">
    <source>
        <dbReference type="Proteomes" id="UP000757435"/>
    </source>
</evidence>
<evidence type="ECO:0000256" key="1">
    <source>
        <dbReference type="ARBA" id="ARBA00022670"/>
    </source>
</evidence>
<keyword evidence="1" id="KW-0645">Protease</keyword>
<dbReference type="PANTHER" id="PTHR42884">
    <property type="entry name" value="PROPROTEIN CONVERTASE SUBTILISIN/KEXIN-RELATED"/>
    <property type="match status" value="1"/>
</dbReference>
<reference evidence="5" key="1">
    <citation type="submission" date="2021-05" db="EMBL/GenBank/DDBJ databases">
        <authorList>
            <person name="Pietrasiak N."/>
            <person name="Ward R."/>
            <person name="Stajich J.E."/>
            <person name="Kurbessoian T."/>
        </authorList>
    </citation>
    <scope>NUCLEOTIDE SEQUENCE</scope>
    <source>
        <strain evidence="5">UHER 2000/2452</strain>
    </source>
</reference>
<evidence type="ECO:0000256" key="2">
    <source>
        <dbReference type="ARBA" id="ARBA00022801"/>
    </source>
</evidence>
<dbReference type="InterPro" id="IPR008979">
    <property type="entry name" value="Galactose-bd-like_sf"/>
</dbReference>
<dbReference type="InterPro" id="IPR002884">
    <property type="entry name" value="P_dom"/>
</dbReference>
<protein>
    <submittedName>
        <fullName evidence="5">Proprotein convertase P-domain-containing protein</fullName>
    </submittedName>
</protein>
<accession>A0A951QER3</accession>